<dbReference type="Gramene" id="rna-gnl|WGS:JABURB|Cocit.L5705.1">
    <property type="protein sequence ID" value="cds-KAF7845985.1"/>
    <property type="gene ID" value="gene-BT93_L5705"/>
</dbReference>
<feature type="transmembrane region" description="Helical" evidence="11">
    <location>
        <begin position="267"/>
        <end position="285"/>
    </location>
</feature>
<dbReference type="AlphaFoldDB" id="A0A8T0CJK9"/>
<evidence type="ECO:0000313" key="13">
    <source>
        <dbReference type="Proteomes" id="UP000806378"/>
    </source>
</evidence>
<protein>
    <recommendedName>
        <fullName evidence="3">dolichyl-P-Man:Man5GlcNAc2-PP-dolichol alpha-1,3-mannosyltransferase</fullName>
        <ecNumber evidence="3">2.4.1.258</ecNumber>
    </recommendedName>
</protein>
<accession>A0A8T0CJK9</accession>
<evidence type="ECO:0000256" key="11">
    <source>
        <dbReference type="SAM" id="Phobius"/>
    </source>
</evidence>
<organism evidence="12 13">
    <name type="scientific">Corymbia citriodora subsp. variegata</name>
    <dbReference type="NCBI Taxonomy" id="360336"/>
    <lineage>
        <taxon>Eukaryota</taxon>
        <taxon>Viridiplantae</taxon>
        <taxon>Streptophyta</taxon>
        <taxon>Embryophyta</taxon>
        <taxon>Tracheophyta</taxon>
        <taxon>Spermatophyta</taxon>
        <taxon>Magnoliopsida</taxon>
        <taxon>eudicotyledons</taxon>
        <taxon>Gunneridae</taxon>
        <taxon>Pentapetalae</taxon>
        <taxon>rosids</taxon>
        <taxon>malvids</taxon>
        <taxon>Myrtales</taxon>
        <taxon>Myrtaceae</taxon>
        <taxon>Myrtoideae</taxon>
        <taxon>Eucalypteae</taxon>
        <taxon>Corymbia</taxon>
    </lineage>
</organism>
<gene>
    <name evidence="12" type="ORF">BT93_L5705</name>
</gene>
<evidence type="ECO:0000256" key="9">
    <source>
        <dbReference type="ARBA" id="ARBA00023136"/>
    </source>
</evidence>
<feature type="transmembrane region" description="Helical" evidence="11">
    <location>
        <begin position="77"/>
        <end position="93"/>
    </location>
</feature>
<keyword evidence="13" id="KW-1185">Reference proteome</keyword>
<proteinExistence type="predicted"/>
<dbReference type="PANTHER" id="PTHR12646:SF0">
    <property type="entry name" value="DOL-P-MAN:MAN(5)GLCNAC(2)-PP-DOL ALPHA-1,3-MANNOSYLTRANSFERASE"/>
    <property type="match status" value="1"/>
</dbReference>
<comment type="caution">
    <text evidence="12">The sequence shown here is derived from an EMBL/GenBank/DDBJ whole genome shotgun (WGS) entry which is preliminary data.</text>
</comment>
<dbReference type="Proteomes" id="UP000806378">
    <property type="component" value="Unassembled WGS sequence"/>
</dbReference>
<dbReference type="OrthoDB" id="20028at2759"/>
<feature type="transmembrane region" description="Helical" evidence="11">
    <location>
        <begin position="178"/>
        <end position="202"/>
    </location>
</feature>
<reference evidence="12" key="1">
    <citation type="submission" date="2020-05" db="EMBL/GenBank/DDBJ databases">
        <title>WGS assembly of Corymbia citriodora subspecies variegata.</title>
        <authorList>
            <person name="Barry K."/>
            <person name="Hundley H."/>
            <person name="Shu S."/>
            <person name="Jenkins J."/>
            <person name="Grimwood J."/>
            <person name="Baten A."/>
        </authorList>
    </citation>
    <scope>NUCLEOTIDE SEQUENCE</scope>
    <source>
        <strain evidence="12">CV2-018</strain>
    </source>
</reference>
<evidence type="ECO:0000256" key="1">
    <source>
        <dbReference type="ARBA" id="ARBA00004477"/>
    </source>
</evidence>
<evidence type="ECO:0000256" key="3">
    <source>
        <dbReference type="ARBA" id="ARBA00011964"/>
    </source>
</evidence>
<keyword evidence="7" id="KW-0256">Endoplasmic reticulum</keyword>
<feature type="transmembrane region" description="Helical" evidence="11">
    <location>
        <begin position="145"/>
        <end position="166"/>
    </location>
</feature>
<dbReference type="GO" id="GO:0005789">
    <property type="term" value="C:endoplasmic reticulum membrane"/>
    <property type="evidence" value="ECO:0007669"/>
    <property type="project" value="UniProtKB-SubCell"/>
</dbReference>
<dbReference type="Pfam" id="PF05208">
    <property type="entry name" value="ALG3"/>
    <property type="match status" value="1"/>
</dbReference>
<keyword evidence="6 11" id="KW-0812">Transmembrane</keyword>
<keyword evidence="4" id="KW-0328">Glycosyltransferase</keyword>
<comment type="subcellular location">
    <subcellularLocation>
        <location evidence="1">Endoplasmic reticulum membrane</location>
        <topology evidence="1">Multi-pass membrane protein</topology>
    </subcellularLocation>
</comment>
<dbReference type="PANTHER" id="PTHR12646">
    <property type="entry name" value="NOT56 - RELATED"/>
    <property type="match status" value="1"/>
</dbReference>
<evidence type="ECO:0000313" key="12">
    <source>
        <dbReference type="EMBL" id="KAF7845985.1"/>
    </source>
</evidence>
<feature type="transmembrane region" description="Helical" evidence="11">
    <location>
        <begin position="21"/>
        <end position="43"/>
    </location>
</feature>
<evidence type="ECO:0000256" key="2">
    <source>
        <dbReference type="ARBA" id="ARBA00004922"/>
    </source>
</evidence>
<keyword evidence="5" id="KW-0808">Transferase</keyword>
<evidence type="ECO:0000256" key="8">
    <source>
        <dbReference type="ARBA" id="ARBA00022989"/>
    </source>
</evidence>
<evidence type="ECO:0000256" key="10">
    <source>
        <dbReference type="ARBA" id="ARBA00049506"/>
    </source>
</evidence>
<comment type="catalytic activity">
    <reaction evidence="10">
        <text>an alpha-D-Man-(1-&gt;2)-alpha-D-Man-(1-&gt;2)-alpha-D-Man-(1-&gt;3)-[alpha-D-Man-(1-&gt;6)]-beta-D-Man-(1-&gt;4)-beta-D-GlcNAc-(1-&gt;4)-alpha-D-GlcNAc-diphospho-di-trans,poly-cis-dolichol + a di-trans,poly-cis-dolichyl beta-D-mannosyl phosphate = an alpha-D-Man-(1-&gt;2)-alpha-D-Man-(1-&gt;2)-alpha-D-Man-(1-&gt;3)-[alpha-D-Man-(1-&gt;3)-alpha-D-Man-(1-&gt;6)]-beta-D-Man-(1-&gt;4)-beta-D-GlcNAc-(1-&gt;4)-alpha-D-GlcNAc-diphospho-di-trans,poly-cis-dolichol + a di-trans,poly-cis-dolichyl phosphate + H(+)</text>
        <dbReference type="Rhea" id="RHEA:29527"/>
        <dbReference type="Rhea" id="RHEA-COMP:19498"/>
        <dbReference type="Rhea" id="RHEA-COMP:19501"/>
        <dbReference type="Rhea" id="RHEA-COMP:19516"/>
        <dbReference type="Rhea" id="RHEA-COMP:19517"/>
        <dbReference type="ChEBI" id="CHEBI:15378"/>
        <dbReference type="ChEBI" id="CHEBI:57683"/>
        <dbReference type="ChEBI" id="CHEBI:58211"/>
        <dbReference type="ChEBI" id="CHEBI:132515"/>
        <dbReference type="ChEBI" id="CHEBI:132516"/>
        <dbReference type="EC" id="2.4.1.258"/>
    </reaction>
    <physiologicalReaction direction="left-to-right" evidence="10">
        <dbReference type="Rhea" id="RHEA:29528"/>
    </physiologicalReaction>
</comment>
<evidence type="ECO:0000256" key="5">
    <source>
        <dbReference type="ARBA" id="ARBA00022679"/>
    </source>
</evidence>
<dbReference type="EMBL" id="MU096762">
    <property type="protein sequence ID" value="KAF7845985.1"/>
    <property type="molecule type" value="Genomic_DNA"/>
</dbReference>
<feature type="transmembrane region" description="Helical" evidence="11">
    <location>
        <begin position="208"/>
        <end position="229"/>
    </location>
</feature>
<keyword evidence="9 11" id="KW-0472">Membrane</keyword>
<dbReference type="InterPro" id="IPR007873">
    <property type="entry name" value="Glycosyltransferase_ALG3"/>
</dbReference>
<dbReference type="EC" id="2.4.1.258" evidence="3"/>
<evidence type="ECO:0000256" key="4">
    <source>
        <dbReference type="ARBA" id="ARBA00022676"/>
    </source>
</evidence>
<dbReference type="GO" id="GO:0052925">
    <property type="term" value="F:dol-P-Man:Man(5)GlcNAc(2)-PP-Dol alpha-1,3-mannosyltransferase activity"/>
    <property type="evidence" value="ECO:0007669"/>
    <property type="project" value="UniProtKB-EC"/>
</dbReference>
<name>A0A8T0CJK9_CORYI</name>
<comment type="pathway">
    <text evidence="2">Protein modification; protein glycosylation.</text>
</comment>
<evidence type="ECO:0000256" key="7">
    <source>
        <dbReference type="ARBA" id="ARBA00022824"/>
    </source>
</evidence>
<feature type="transmembrane region" description="Helical" evidence="11">
    <location>
        <begin position="105"/>
        <end position="125"/>
    </location>
</feature>
<sequence length="426" mass="48148">MATVVYDTCKSLLLVPKHTRWQAPLLISVEAILCSLIILNVPYTEIDWETYMIQVSKVLPPNYETDYTKIDGPSGPLVYPAIHVWIHSLLYYLTDQGRDIQLAQCIYAALYLTTLAFVFASYRRVNAPPWLLVPLVLSKRLHSIFLLRMFNDCWATFFFWVAVYAATRKQWFLTAMAWTLGLGTKMTMLLPLPAVALLLIQGAGLDHAAVYGALAWVIQFGTAAPFLGYEHLPKYMGRAFELSRVFLYKWTVNWRFVSEDVFLSKPFAYGLLALHVSFLVAYIHTTLVRPSSTGLPHFLKRVWTLQNLTHAELSVISQKVTPRFVMDAMLGCMVIGLLFARSMHYQFYAYLGWATPYLLWRANGNSPVVLILCGLQEAVWLVYPATANSSRLVVAGLALQVMSLFNAQTITVTAVDESNPAAKKPR</sequence>
<keyword evidence="8 11" id="KW-1133">Transmembrane helix</keyword>
<feature type="transmembrane region" description="Helical" evidence="11">
    <location>
        <begin position="324"/>
        <end position="340"/>
    </location>
</feature>
<evidence type="ECO:0000256" key="6">
    <source>
        <dbReference type="ARBA" id="ARBA00022692"/>
    </source>
</evidence>